<sequence>MSRIEPTEPREPSPDTQRMLDSLTKAVHDALEQKRRLGQYAVIWRDGRPVAIGGDAPNEQSPETNQ</sequence>
<reference evidence="1 2" key="1">
    <citation type="submission" date="2019-09" db="EMBL/GenBank/DDBJ databases">
        <title>Whole-genome sequence of the purple sulfur bacterium Thiohalocapsa marina DSM 19078.</title>
        <authorList>
            <person name="Kyndt J.A."/>
            <person name="Meyer T.E."/>
        </authorList>
    </citation>
    <scope>NUCLEOTIDE SEQUENCE [LARGE SCALE GENOMIC DNA]</scope>
    <source>
        <strain evidence="1 2">DSM 19078</strain>
    </source>
</reference>
<name>A0A5M8FT84_9GAMM</name>
<proteinExistence type="predicted"/>
<dbReference type="EMBL" id="VWXX01000003">
    <property type="protein sequence ID" value="KAA6186999.1"/>
    <property type="molecule type" value="Genomic_DNA"/>
</dbReference>
<evidence type="ECO:0000313" key="2">
    <source>
        <dbReference type="Proteomes" id="UP000322981"/>
    </source>
</evidence>
<organism evidence="1 2">
    <name type="scientific">Thiohalocapsa marina</name>
    <dbReference type="NCBI Taxonomy" id="424902"/>
    <lineage>
        <taxon>Bacteria</taxon>
        <taxon>Pseudomonadati</taxon>
        <taxon>Pseudomonadota</taxon>
        <taxon>Gammaproteobacteria</taxon>
        <taxon>Chromatiales</taxon>
        <taxon>Chromatiaceae</taxon>
        <taxon>Thiohalocapsa</taxon>
    </lineage>
</organism>
<evidence type="ECO:0000313" key="1">
    <source>
        <dbReference type="EMBL" id="KAA6186999.1"/>
    </source>
</evidence>
<protein>
    <submittedName>
        <fullName evidence="1">Uncharacterized protein</fullName>
    </submittedName>
</protein>
<dbReference type="Proteomes" id="UP000322981">
    <property type="component" value="Unassembled WGS sequence"/>
</dbReference>
<gene>
    <name evidence="1" type="ORF">F2Q65_03675</name>
</gene>
<accession>A0A5M8FT84</accession>
<dbReference type="AlphaFoldDB" id="A0A5M8FT84"/>
<dbReference type="OrthoDB" id="598431at2"/>
<keyword evidence="2" id="KW-1185">Reference proteome</keyword>
<comment type="caution">
    <text evidence="1">The sequence shown here is derived from an EMBL/GenBank/DDBJ whole genome shotgun (WGS) entry which is preliminary data.</text>
</comment>